<reference evidence="3 4" key="1">
    <citation type="submission" date="2021-01" db="EMBL/GenBank/DDBJ databases">
        <title>Whole genome shotgun sequence of Actinoplanes durhamensis NBRC 14914.</title>
        <authorList>
            <person name="Komaki H."/>
            <person name="Tamura T."/>
        </authorList>
    </citation>
    <scope>NUCLEOTIDE SEQUENCE [LARGE SCALE GENOMIC DNA]</scope>
    <source>
        <strain evidence="3 4">NBRC 14914</strain>
    </source>
</reference>
<feature type="transmembrane region" description="Helical" evidence="2">
    <location>
        <begin position="337"/>
        <end position="357"/>
    </location>
</feature>
<evidence type="ECO:0000256" key="1">
    <source>
        <dbReference type="SAM" id="MobiDB-lite"/>
    </source>
</evidence>
<evidence type="ECO:0000256" key="2">
    <source>
        <dbReference type="SAM" id="Phobius"/>
    </source>
</evidence>
<dbReference type="SUPFAM" id="SSF56112">
    <property type="entry name" value="Protein kinase-like (PK-like)"/>
    <property type="match status" value="1"/>
</dbReference>
<gene>
    <name evidence="3" type="ORF">Adu01nite_13410</name>
</gene>
<evidence type="ECO:0000313" key="3">
    <source>
        <dbReference type="EMBL" id="GID99990.1"/>
    </source>
</evidence>
<name>A0ABQ3YR24_9ACTN</name>
<dbReference type="RefSeq" id="WP_203725631.1">
    <property type="nucleotide sequence ID" value="NZ_BAAATX010000015.1"/>
</dbReference>
<keyword evidence="4" id="KW-1185">Reference proteome</keyword>
<evidence type="ECO:0000313" key="4">
    <source>
        <dbReference type="Proteomes" id="UP000637628"/>
    </source>
</evidence>
<feature type="region of interest" description="Disordered" evidence="1">
    <location>
        <begin position="308"/>
        <end position="331"/>
    </location>
</feature>
<keyword evidence="2" id="KW-1133">Transmembrane helix</keyword>
<sequence>MSAPVTWPLPAAVDLATLGPLAASISLGAGQSTGIHPVPGHDGWLVKLYHKPADTDAATCLDWLIALPATMPPADRDLVAAAMSWPVAAVVDGGKTIGCILPQAPAKFRATRPPDDTERYLEIDWLARPAASFTRRGLAPPTYRERLRVGHDLVAVCALLGRYGLVYSDWSYSNAFYSTTDHSAYVIDVDGCGRHRMTNIFQPNWEDPHTPRSSPADITTDRYRVALLVARLLTGERAVVHVLHALGDLSDPALTEILRDSLLATTPAQRPAAATLLAVLDGRPYLRMPVDRMPLPPRPAVAAVPTQPVHATAATSPARPGKPATPVRPTADHSGRWAAAVVVALLALIVMAILLAAN</sequence>
<accession>A0ABQ3YR24</accession>
<keyword evidence="2" id="KW-0472">Membrane</keyword>
<dbReference type="InterPro" id="IPR011009">
    <property type="entry name" value="Kinase-like_dom_sf"/>
</dbReference>
<proteinExistence type="predicted"/>
<protein>
    <submittedName>
        <fullName evidence="3">Uncharacterized protein</fullName>
    </submittedName>
</protein>
<comment type="caution">
    <text evidence="3">The sequence shown here is derived from an EMBL/GenBank/DDBJ whole genome shotgun (WGS) entry which is preliminary data.</text>
</comment>
<dbReference type="EMBL" id="BOML01000012">
    <property type="protein sequence ID" value="GID99990.1"/>
    <property type="molecule type" value="Genomic_DNA"/>
</dbReference>
<keyword evidence="2" id="KW-0812">Transmembrane</keyword>
<organism evidence="3 4">
    <name type="scientific">Paractinoplanes durhamensis</name>
    <dbReference type="NCBI Taxonomy" id="113563"/>
    <lineage>
        <taxon>Bacteria</taxon>
        <taxon>Bacillati</taxon>
        <taxon>Actinomycetota</taxon>
        <taxon>Actinomycetes</taxon>
        <taxon>Micromonosporales</taxon>
        <taxon>Micromonosporaceae</taxon>
        <taxon>Paractinoplanes</taxon>
    </lineage>
</organism>
<dbReference type="Proteomes" id="UP000637628">
    <property type="component" value="Unassembled WGS sequence"/>
</dbReference>